<evidence type="ECO:0000256" key="1">
    <source>
        <dbReference type="SAM" id="MobiDB-lite"/>
    </source>
</evidence>
<protein>
    <submittedName>
        <fullName evidence="2">Uncharacterized protein</fullName>
    </submittedName>
</protein>
<feature type="compositionally biased region" description="Low complexity" evidence="1">
    <location>
        <begin position="27"/>
        <end position="57"/>
    </location>
</feature>
<reference evidence="2" key="2">
    <citation type="submission" date="2022-01" db="EMBL/GenBank/DDBJ databases">
        <authorList>
            <person name="Yamashiro T."/>
            <person name="Shiraishi A."/>
            <person name="Satake H."/>
            <person name="Nakayama K."/>
        </authorList>
    </citation>
    <scope>NUCLEOTIDE SEQUENCE</scope>
</reference>
<evidence type="ECO:0000313" key="3">
    <source>
        <dbReference type="Proteomes" id="UP001151760"/>
    </source>
</evidence>
<dbReference type="Proteomes" id="UP001151760">
    <property type="component" value="Unassembled WGS sequence"/>
</dbReference>
<keyword evidence="3" id="KW-1185">Reference proteome</keyword>
<evidence type="ECO:0000313" key="2">
    <source>
        <dbReference type="EMBL" id="GJT22643.1"/>
    </source>
</evidence>
<gene>
    <name evidence="2" type="ORF">Tco_0892580</name>
</gene>
<name>A0ABQ5C7N2_9ASTR</name>
<feature type="region of interest" description="Disordered" evidence="1">
    <location>
        <begin position="1"/>
        <end position="64"/>
    </location>
</feature>
<accession>A0ABQ5C7N2</accession>
<dbReference type="EMBL" id="BQNB010013986">
    <property type="protein sequence ID" value="GJT22643.1"/>
    <property type="molecule type" value="Genomic_DNA"/>
</dbReference>
<proteinExistence type="predicted"/>
<feature type="region of interest" description="Disordered" evidence="1">
    <location>
        <begin position="76"/>
        <end position="108"/>
    </location>
</feature>
<feature type="non-terminal residue" evidence="2">
    <location>
        <position position="1"/>
    </location>
</feature>
<reference evidence="2" key="1">
    <citation type="journal article" date="2022" name="Int. J. Mol. Sci.">
        <title>Draft Genome of Tanacetum Coccineum: Genomic Comparison of Closely Related Tanacetum-Family Plants.</title>
        <authorList>
            <person name="Yamashiro T."/>
            <person name="Shiraishi A."/>
            <person name="Nakayama K."/>
            <person name="Satake H."/>
        </authorList>
    </citation>
    <scope>NUCLEOTIDE SEQUENCE</scope>
</reference>
<organism evidence="2 3">
    <name type="scientific">Tanacetum coccineum</name>
    <dbReference type="NCBI Taxonomy" id="301880"/>
    <lineage>
        <taxon>Eukaryota</taxon>
        <taxon>Viridiplantae</taxon>
        <taxon>Streptophyta</taxon>
        <taxon>Embryophyta</taxon>
        <taxon>Tracheophyta</taxon>
        <taxon>Spermatophyta</taxon>
        <taxon>Magnoliopsida</taxon>
        <taxon>eudicotyledons</taxon>
        <taxon>Gunneridae</taxon>
        <taxon>Pentapetalae</taxon>
        <taxon>asterids</taxon>
        <taxon>campanulids</taxon>
        <taxon>Asterales</taxon>
        <taxon>Asteraceae</taxon>
        <taxon>Asteroideae</taxon>
        <taxon>Anthemideae</taxon>
        <taxon>Anthemidinae</taxon>
        <taxon>Tanacetum</taxon>
    </lineage>
</organism>
<sequence>NYDNLTSSSEEKPNEGTLSPPPRKKSLSPPQAPSKSISSKSTHYTSSSSPSESPTPTHVAPPPKLRFVISIKLKPQKLPPPQISPNDPYAQTIDNWPSGPSNPSPRLRVSLPPLDFPNPPPGFEPLSSIQPLFVNINNNTPLLYNNAPPLENIHHLPPNLGNQDFPNPPNILYFVHPNDMPHLHNMFCQCCSTTRHEIQMLRKPCQLHVLIHSTPPRLFITPTLLSALAA</sequence>
<comment type="caution">
    <text evidence="2">The sequence shown here is derived from an EMBL/GenBank/DDBJ whole genome shotgun (WGS) entry which is preliminary data.</text>
</comment>